<name>A0A4Q9Q255_9APHY</name>
<accession>A0A4Q9Q255</accession>
<feature type="compositionally biased region" description="Basic and acidic residues" evidence="1">
    <location>
        <begin position="82"/>
        <end position="91"/>
    </location>
</feature>
<evidence type="ECO:0000313" key="2">
    <source>
        <dbReference type="EMBL" id="TBU61307.1"/>
    </source>
</evidence>
<dbReference type="AlphaFoldDB" id="A0A4Q9Q255"/>
<protein>
    <submittedName>
        <fullName evidence="2">Uncharacterized protein</fullName>
    </submittedName>
</protein>
<dbReference type="STRING" id="114155.A0A4Q9Q255"/>
<keyword evidence="3" id="KW-1185">Reference proteome</keyword>
<evidence type="ECO:0000256" key="1">
    <source>
        <dbReference type="SAM" id="MobiDB-lite"/>
    </source>
</evidence>
<dbReference type="Proteomes" id="UP000292082">
    <property type="component" value="Unassembled WGS sequence"/>
</dbReference>
<feature type="compositionally biased region" description="Basic and acidic residues" evidence="1">
    <location>
        <begin position="106"/>
        <end position="118"/>
    </location>
</feature>
<evidence type="ECO:0000313" key="3">
    <source>
        <dbReference type="Proteomes" id="UP000292082"/>
    </source>
</evidence>
<feature type="region of interest" description="Disordered" evidence="1">
    <location>
        <begin position="82"/>
        <end position="118"/>
    </location>
</feature>
<proteinExistence type="predicted"/>
<organism evidence="2 3">
    <name type="scientific">Dichomitus squalens</name>
    <dbReference type="NCBI Taxonomy" id="114155"/>
    <lineage>
        <taxon>Eukaryota</taxon>
        <taxon>Fungi</taxon>
        <taxon>Dikarya</taxon>
        <taxon>Basidiomycota</taxon>
        <taxon>Agaricomycotina</taxon>
        <taxon>Agaricomycetes</taxon>
        <taxon>Polyporales</taxon>
        <taxon>Polyporaceae</taxon>
        <taxon>Dichomitus</taxon>
    </lineage>
</organism>
<dbReference type="EMBL" id="ML145099">
    <property type="protein sequence ID" value="TBU61307.1"/>
    <property type="molecule type" value="Genomic_DNA"/>
</dbReference>
<sequence>MRDYMKAIEAVEQAADIDTEKKHVKEIQEQVWKCQQAMLSQREGESEEETLQRAMRDPEIAVRPTRLESSLGLKLTNIRTTENYERPDHAIHPPAGAVGPRCAPGSHEEPGRPPEHNEAHQCWYHQDSVVVPLRWDRLRVEQFYWFPGSDCWMCGSHNRQCIYTLLYDASVIQVLSIH</sequence>
<gene>
    <name evidence="2" type="ORF">BD310DRAFT_218489</name>
</gene>
<reference evidence="2 3" key="1">
    <citation type="submission" date="2019-01" db="EMBL/GenBank/DDBJ databases">
        <title>Draft genome sequences of three monokaryotic isolates of the white-rot basidiomycete fungus Dichomitus squalens.</title>
        <authorList>
            <consortium name="DOE Joint Genome Institute"/>
            <person name="Lopez S.C."/>
            <person name="Andreopoulos B."/>
            <person name="Pangilinan J."/>
            <person name="Lipzen A."/>
            <person name="Riley R."/>
            <person name="Ahrendt S."/>
            <person name="Ng V."/>
            <person name="Barry K."/>
            <person name="Daum C."/>
            <person name="Grigoriev I.V."/>
            <person name="Hilden K.S."/>
            <person name="Makela M.R."/>
            <person name="de Vries R.P."/>
        </authorList>
    </citation>
    <scope>NUCLEOTIDE SEQUENCE [LARGE SCALE GENOMIC DNA]</scope>
    <source>
        <strain evidence="2 3">CBS 464.89</strain>
    </source>
</reference>